<evidence type="ECO:0000259" key="9">
    <source>
        <dbReference type="Pfam" id="PF05191"/>
    </source>
</evidence>
<keyword evidence="2 6" id="KW-0545">Nucleotide biosynthesis</keyword>
<dbReference type="Pfam" id="PF00406">
    <property type="entry name" value="ADK"/>
    <property type="match status" value="1"/>
</dbReference>
<dbReference type="Gene3D" id="3.40.50.300">
    <property type="entry name" value="P-loop containing nucleotide triphosphate hydrolases"/>
    <property type="match status" value="1"/>
</dbReference>
<feature type="binding site" evidence="6">
    <location>
        <position position="36"/>
    </location>
    <ligand>
        <name>AMP</name>
        <dbReference type="ChEBI" id="CHEBI:456215"/>
    </ligand>
</feature>
<feature type="region of interest" description="LID" evidence="6">
    <location>
        <begin position="126"/>
        <end position="163"/>
    </location>
</feature>
<dbReference type="EC" id="2.7.4.3" evidence="6 8"/>
<feature type="binding site" evidence="6">
    <location>
        <position position="150"/>
    </location>
    <ligand>
        <name>Zn(2+)</name>
        <dbReference type="ChEBI" id="CHEBI:29105"/>
        <note>structural</note>
    </ligand>
</feature>
<dbReference type="UniPathway" id="UPA00588">
    <property type="reaction ID" value="UER00649"/>
</dbReference>
<evidence type="ECO:0000256" key="4">
    <source>
        <dbReference type="ARBA" id="ARBA00022777"/>
    </source>
</evidence>
<evidence type="ECO:0000313" key="10">
    <source>
        <dbReference type="EMBL" id="AKQ00941.1"/>
    </source>
</evidence>
<dbReference type="GO" id="GO:0004017">
    <property type="term" value="F:AMP kinase activity"/>
    <property type="evidence" value="ECO:0007669"/>
    <property type="project" value="UniProtKB-UniRule"/>
</dbReference>
<gene>
    <name evidence="6" type="primary">adk</name>
</gene>
<protein>
    <recommendedName>
        <fullName evidence="6 8">Adenylate kinase</fullName>
        <shortName evidence="6">AK</shortName>
        <ecNumber evidence="6 8">2.7.4.3</ecNumber>
    </recommendedName>
    <alternativeName>
        <fullName evidence="6">ATP-AMP transphosphorylase</fullName>
    </alternativeName>
    <alternativeName>
        <fullName evidence="6">ATP:AMP phosphotransferase</fullName>
    </alternativeName>
    <alternativeName>
        <fullName evidence="6">Adenylate monophosphate kinase</fullName>
    </alternativeName>
</protein>
<dbReference type="GO" id="GO:0008270">
    <property type="term" value="F:zinc ion binding"/>
    <property type="evidence" value="ECO:0007669"/>
    <property type="project" value="UniProtKB-UniRule"/>
</dbReference>
<dbReference type="GO" id="GO:0005524">
    <property type="term" value="F:ATP binding"/>
    <property type="evidence" value="ECO:0007669"/>
    <property type="project" value="UniProtKB-UniRule"/>
</dbReference>
<feature type="binding site" evidence="6">
    <location>
        <begin position="85"/>
        <end position="88"/>
    </location>
    <ligand>
        <name>AMP</name>
        <dbReference type="ChEBI" id="CHEBI:456215"/>
    </ligand>
</feature>
<dbReference type="HAMAP" id="MF_00235">
    <property type="entry name" value="Adenylate_kinase_Adk"/>
    <property type="match status" value="1"/>
</dbReference>
<dbReference type="InterPro" id="IPR006259">
    <property type="entry name" value="Adenyl_kin_sub"/>
</dbReference>
<feature type="binding site" evidence="6">
    <location>
        <begin position="57"/>
        <end position="59"/>
    </location>
    <ligand>
        <name>AMP</name>
        <dbReference type="ChEBI" id="CHEBI:456215"/>
    </ligand>
</feature>
<keyword evidence="3 6" id="KW-0547">Nucleotide-binding</keyword>
<feature type="domain" description="Adenylate kinase active site lid" evidence="9">
    <location>
        <begin position="127"/>
        <end position="162"/>
    </location>
</feature>
<feature type="binding site" evidence="6">
    <location>
        <position position="31"/>
    </location>
    <ligand>
        <name>AMP</name>
        <dbReference type="ChEBI" id="CHEBI:456215"/>
    </ligand>
</feature>
<dbReference type="InterPro" id="IPR027417">
    <property type="entry name" value="P-loop_NTPase"/>
</dbReference>
<comment type="subunit">
    <text evidence="6 8">Monomer.</text>
</comment>
<feature type="binding site" evidence="6">
    <location>
        <begin position="10"/>
        <end position="15"/>
    </location>
    <ligand>
        <name>ATP</name>
        <dbReference type="ChEBI" id="CHEBI:30616"/>
    </ligand>
</feature>
<sequence>MRIVLLGPPGAGKGTQARRLAERYGIANISTGDILRDAAAKGTELGLAAKDYMDRGEYVPDDMMVQLVMERLGRPDTRDGFILDGFPRTVPQAQALENALAEISRPLSCVLKFKIGDEMAVKRLAARWTCPSCKRTYNMEYKPPKLDKECDVCGAPLRRRDDDDEVTVRRRLDVYREDTEPLEFFFWERGLLREVDAEVREDVVTERTLEAISDIVDLAT</sequence>
<feature type="binding site" evidence="6">
    <location>
        <position position="171"/>
    </location>
    <ligand>
        <name>AMP</name>
        <dbReference type="ChEBI" id="CHEBI:456215"/>
    </ligand>
</feature>
<keyword evidence="6" id="KW-0862">Zinc</keyword>
<keyword evidence="6" id="KW-0963">Cytoplasm</keyword>
<evidence type="ECO:0000256" key="5">
    <source>
        <dbReference type="ARBA" id="ARBA00022840"/>
    </source>
</evidence>
<dbReference type="NCBIfam" id="NF001380">
    <property type="entry name" value="PRK00279.1-2"/>
    <property type="match status" value="1"/>
</dbReference>
<feature type="binding site" evidence="6">
    <location>
        <position position="133"/>
    </location>
    <ligand>
        <name>Zn(2+)</name>
        <dbReference type="ChEBI" id="CHEBI:29105"/>
        <note>structural</note>
    </ligand>
</feature>
<proteinExistence type="inferred from homology"/>
<comment type="domain">
    <text evidence="6">Consists of three domains, a large central CORE domain and two small peripheral domains, NMPbind and LID, which undergo movements during catalysis. The LID domain closes over the site of phosphoryl transfer upon ATP binding. Assembling and dissambling the active center during each catalytic cycle provides an effective means to prevent ATP hydrolysis. Some bacteria have evolved a zinc-coordinating structure that stabilizes the LID domain.</text>
</comment>
<feature type="binding site" evidence="6">
    <location>
        <position position="92"/>
    </location>
    <ligand>
        <name>AMP</name>
        <dbReference type="ChEBI" id="CHEBI:456215"/>
    </ligand>
</feature>
<comment type="pathway">
    <text evidence="6">Purine metabolism; AMP biosynthesis via salvage pathway; AMP from ADP: step 1/1.</text>
</comment>
<keyword evidence="1 6" id="KW-0808">Transferase</keyword>
<feature type="binding site" evidence="6">
    <location>
        <position position="160"/>
    </location>
    <ligand>
        <name>AMP</name>
        <dbReference type="ChEBI" id="CHEBI:456215"/>
    </ligand>
</feature>
<dbReference type="EMBL" id="KT006944">
    <property type="protein sequence ID" value="AKQ00941.1"/>
    <property type="molecule type" value="Genomic_DNA"/>
</dbReference>
<dbReference type="Pfam" id="PF05191">
    <property type="entry name" value="ADK_lid"/>
    <property type="match status" value="1"/>
</dbReference>
<feature type="region of interest" description="NMP" evidence="6">
    <location>
        <begin position="30"/>
        <end position="59"/>
    </location>
</feature>
<dbReference type="GO" id="GO:0044209">
    <property type="term" value="P:AMP salvage"/>
    <property type="evidence" value="ECO:0007669"/>
    <property type="project" value="UniProtKB-UniRule"/>
</dbReference>
<dbReference type="NCBIfam" id="NF001381">
    <property type="entry name" value="PRK00279.1-3"/>
    <property type="match status" value="1"/>
</dbReference>
<accession>A0A0H4T085</accession>
<evidence type="ECO:0000256" key="8">
    <source>
        <dbReference type="RuleBase" id="RU003331"/>
    </source>
</evidence>
<feature type="binding site" evidence="6">
    <location>
        <position position="127"/>
    </location>
    <ligand>
        <name>ATP</name>
        <dbReference type="ChEBI" id="CHEBI:30616"/>
    </ligand>
</feature>
<evidence type="ECO:0000256" key="6">
    <source>
        <dbReference type="HAMAP-Rule" id="MF_00235"/>
    </source>
</evidence>
<comment type="catalytic activity">
    <reaction evidence="6 8">
        <text>AMP + ATP = 2 ADP</text>
        <dbReference type="Rhea" id="RHEA:12973"/>
        <dbReference type="ChEBI" id="CHEBI:30616"/>
        <dbReference type="ChEBI" id="CHEBI:456215"/>
        <dbReference type="ChEBI" id="CHEBI:456216"/>
        <dbReference type="EC" id="2.7.4.3"/>
    </reaction>
</comment>
<dbReference type="NCBIfam" id="TIGR01351">
    <property type="entry name" value="adk"/>
    <property type="match status" value="1"/>
</dbReference>
<evidence type="ECO:0000256" key="7">
    <source>
        <dbReference type="RuleBase" id="RU003330"/>
    </source>
</evidence>
<dbReference type="NCBIfam" id="NF011100">
    <property type="entry name" value="PRK14527.1"/>
    <property type="match status" value="1"/>
</dbReference>
<dbReference type="SUPFAM" id="SSF52540">
    <property type="entry name" value="P-loop containing nucleoside triphosphate hydrolases"/>
    <property type="match status" value="1"/>
</dbReference>
<dbReference type="InterPro" id="IPR007862">
    <property type="entry name" value="Adenylate_kinase_lid-dom"/>
</dbReference>
<dbReference type="PRINTS" id="PR00094">
    <property type="entry name" value="ADENYLTKNASE"/>
</dbReference>
<dbReference type="FunFam" id="3.40.50.300:FF:000106">
    <property type="entry name" value="Adenylate kinase mitochondrial"/>
    <property type="match status" value="1"/>
</dbReference>
<evidence type="ECO:0000256" key="1">
    <source>
        <dbReference type="ARBA" id="ARBA00022679"/>
    </source>
</evidence>
<keyword evidence="6" id="KW-0479">Metal-binding</keyword>
<reference evidence="10" key="1">
    <citation type="journal article" date="2015" name="ISME J.">
        <title>Aquifer environment selects for microbial species cohorts in sediment and groundwater.</title>
        <authorList>
            <person name="Hug L.A."/>
            <person name="Thomas B.C."/>
            <person name="Brown C.T."/>
            <person name="Frischkorn K.R."/>
            <person name="Williams K.H."/>
            <person name="Tringe S.G."/>
            <person name="Banfield J.F."/>
        </authorList>
    </citation>
    <scope>NUCLEOTIDE SEQUENCE</scope>
</reference>
<dbReference type="InterPro" id="IPR000850">
    <property type="entry name" value="Adenylat/UMP-CMP_kin"/>
</dbReference>
<keyword evidence="4 6" id="KW-0418">Kinase</keyword>
<comment type="subcellular location">
    <subcellularLocation>
        <location evidence="6 8">Cytoplasm</location>
    </subcellularLocation>
</comment>
<organism evidence="10">
    <name type="scientific">uncultured actinobacterium Rifle_16ft_4_minimus_12599</name>
    <dbReference type="NCBI Taxonomy" id="1665144"/>
    <lineage>
        <taxon>Bacteria</taxon>
        <taxon>Bacillati</taxon>
        <taxon>Actinomycetota</taxon>
        <taxon>Actinomycetes</taxon>
        <taxon>marine Actinobacteria clade</taxon>
        <taxon>environmental samples</taxon>
    </lineage>
</organism>
<evidence type="ECO:0000256" key="2">
    <source>
        <dbReference type="ARBA" id="ARBA00022727"/>
    </source>
</evidence>
<dbReference type="GO" id="GO:0005737">
    <property type="term" value="C:cytoplasm"/>
    <property type="evidence" value="ECO:0007669"/>
    <property type="project" value="UniProtKB-SubCell"/>
</dbReference>
<dbReference type="PROSITE" id="PS00113">
    <property type="entry name" value="ADENYLATE_KINASE"/>
    <property type="match status" value="1"/>
</dbReference>
<feature type="binding site" evidence="6">
    <location>
        <position position="153"/>
    </location>
    <ligand>
        <name>Zn(2+)</name>
        <dbReference type="ChEBI" id="CHEBI:29105"/>
        <note>structural</note>
    </ligand>
</feature>
<dbReference type="CDD" id="cd01428">
    <property type="entry name" value="ADK"/>
    <property type="match status" value="1"/>
</dbReference>
<dbReference type="AlphaFoldDB" id="A0A0H4T085"/>
<feature type="binding site" evidence="6">
    <location>
        <position position="199"/>
    </location>
    <ligand>
        <name>ATP</name>
        <dbReference type="ChEBI" id="CHEBI:30616"/>
    </ligand>
</feature>
<evidence type="ECO:0000256" key="3">
    <source>
        <dbReference type="ARBA" id="ARBA00022741"/>
    </source>
</evidence>
<comment type="similarity">
    <text evidence="6 7">Belongs to the adenylate kinase family.</text>
</comment>
<feature type="binding site" evidence="6">
    <location>
        <position position="130"/>
    </location>
    <ligand>
        <name>Zn(2+)</name>
        <dbReference type="ChEBI" id="CHEBI:29105"/>
        <note>structural</note>
    </ligand>
</feature>
<name>A0A0H4T085_9ACTN</name>
<feature type="binding site" evidence="6">
    <location>
        <begin position="136"/>
        <end position="137"/>
    </location>
    <ligand>
        <name>ATP</name>
        <dbReference type="ChEBI" id="CHEBI:30616"/>
    </ligand>
</feature>
<comment type="function">
    <text evidence="6">Catalyzes the reversible transfer of the terminal phosphate group between ATP and AMP. Plays an important role in cellular energy homeostasis and in adenine nucleotide metabolism.</text>
</comment>
<dbReference type="PANTHER" id="PTHR23359">
    <property type="entry name" value="NUCLEOTIDE KINASE"/>
    <property type="match status" value="1"/>
</dbReference>
<keyword evidence="5 6" id="KW-0067">ATP-binding</keyword>
<dbReference type="InterPro" id="IPR033690">
    <property type="entry name" value="Adenylat_kinase_CS"/>
</dbReference>